<keyword evidence="1" id="KW-0812">Transmembrane</keyword>
<feature type="transmembrane region" description="Helical" evidence="1">
    <location>
        <begin position="347"/>
        <end position="368"/>
    </location>
</feature>
<protein>
    <recommendedName>
        <fullName evidence="4">Thioredoxin domain-containing protein</fullName>
    </recommendedName>
</protein>
<gene>
    <name evidence="2" type="ORF">HW932_03410</name>
</gene>
<feature type="transmembrane region" description="Helical" evidence="1">
    <location>
        <begin position="299"/>
        <end position="327"/>
    </location>
</feature>
<name>A0A850RGT1_9GAMM</name>
<dbReference type="Proteomes" id="UP000592294">
    <property type="component" value="Unassembled WGS sequence"/>
</dbReference>
<feature type="transmembrane region" description="Helical" evidence="1">
    <location>
        <begin position="380"/>
        <end position="399"/>
    </location>
</feature>
<dbReference type="SUPFAM" id="SSF52833">
    <property type="entry name" value="Thioredoxin-like"/>
    <property type="match status" value="1"/>
</dbReference>
<feature type="transmembrane region" description="Helical" evidence="1">
    <location>
        <begin position="178"/>
        <end position="201"/>
    </location>
</feature>
<dbReference type="EMBL" id="JABZEO010000002">
    <property type="protein sequence ID" value="NVZ08303.1"/>
    <property type="molecule type" value="Genomic_DNA"/>
</dbReference>
<dbReference type="Gene3D" id="3.40.30.10">
    <property type="entry name" value="Glutaredoxin"/>
    <property type="match status" value="1"/>
</dbReference>
<keyword evidence="1" id="KW-1133">Transmembrane helix</keyword>
<comment type="caution">
    <text evidence="2">The sequence shown here is derived from an EMBL/GenBank/DDBJ whole genome shotgun (WGS) entry which is preliminary data.</text>
</comment>
<evidence type="ECO:0000256" key="1">
    <source>
        <dbReference type="SAM" id="Phobius"/>
    </source>
</evidence>
<accession>A0A850RGT1</accession>
<keyword evidence="1" id="KW-0472">Membrane</keyword>
<organism evidence="2 3">
    <name type="scientific">Allochromatium humboldtianum</name>
    <dbReference type="NCBI Taxonomy" id="504901"/>
    <lineage>
        <taxon>Bacteria</taxon>
        <taxon>Pseudomonadati</taxon>
        <taxon>Pseudomonadota</taxon>
        <taxon>Gammaproteobacteria</taxon>
        <taxon>Chromatiales</taxon>
        <taxon>Chromatiaceae</taxon>
        <taxon>Allochromatium</taxon>
    </lineage>
</organism>
<dbReference type="InterPro" id="IPR036249">
    <property type="entry name" value="Thioredoxin-like_sf"/>
</dbReference>
<dbReference type="PROSITE" id="PS51354">
    <property type="entry name" value="GLUTAREDOXIN_2"/>
    <property type="match status" value="1"/>
</dbReference>
<feature type="transmembrane region" description="Helical" evidence="1">
    <location>
        <begin position="213"/>
        <end position="232"/>
    </location>
</feature>
<keyword evidence="3" id="KW-1185">Reference proteome</keyword>
<proteinExistence type="predicted"/>
<feature type="transmembrane region" description="Helical" evidence="1">
    <location>
        <begin position="238"/>
        <end position="262"/>
    </location>
</feature>
<dbReference type="RefSeq" id="WP_176975091.1">
    <property type="nucleotide sequence ID" value="NZ_JABZEO010000002.1"/>
</dbReference>
<evidence type="ECO:0000313" key="2">
    <source>
        <dbReference type="EMBL" id="NVZ08303.1"/>
    </source>
</evidence>
<reference evidence="2 3" key="1">
    <citation type="submission" date="2020-06" db="EMBL/GenBank/DDBJ databases">
        <title>Whole-genome sequence of Allochromatium humboldtianum DSM 21881, type strain.</title>
        <authorList>
            <person name="Kyndt J.A."/>
            <person name="Meyer T.E."/>
        </authorList>
    </citation>
    <scope>NUCLEOTIDE SEQUENCE [LARGE SCALE GENOMIC DNA]</scope>
    <source>
        <strain evidence="2 3">DSM 21881</strain>
    </source>
</reference>
<evidence type="ECO:0000313" key="3">
    <source>
        <dbReference type="Proteomes" id="UP000592294"/>
    </source>
</evidence>
<feature type="transmembrane region" description="Helical" evidence="1">
    <location>
        <begin position="405"/>
        <end position="424"/>
    </location>
</feature>
<evidence type="ECO:0008006" key="4">
    <source>
        <dbReference type="Google" id="ProtNLM"/>
    </source>
</evidence>
<sequence length="434" mass="47292">MWIKRLPLFILILSLWPVGLAAAPESRSKSDMPPQTVTGIEGEPRVTLQLFWSRNCPHCRSALTFIETLRDREPWLDIQTFEMTQDRANLQRYVEQARALGEEATAVPAFFVCGRMLTGFDNAEGMGAQLLGLARFCRQMGGATAAQSGQGASILENATAIDLPWLGRVEASRLSLPVLTLVLASLDAFNPCAFFVLLFLLSLMVHARGRGRMLLVGATFVVFSGLVYFLFMAAWLNLFLVVGGAAVVTTVAGLIALLIGGLNIKDYFLFKQGPTLSIPDQAKPGLFARMRGLIAADRLGTLLLGTATLALAANSYELLCTAGFPMVFTRTLTLQQLPSATYYGYLALYNLIYVLPLLAIVLLFTFTLGARKLSERQGRVLKLLSGVMMLSLGLVMLLAPDLLSVHWVGIGLLIVALLATWLIARLTRPGRNPA</sequence>
<dbReference type="AlphaFoldDB" id="A0A850RGT1"/>